<protein>
    <submittedName>
        <fullName evidence="12">ABC transporter ATP-binding protein</fullName>
    </submittedName>
</protein>
<dbReference type="InterPro" id="IPR003593">
    <property type="entry name" value="AAA+_ATPase"/>
</dbReference>
<dbReference type="InterPro" id="IPR011527">
    <property type="entry name" value="ABC1_TM_dom"/>
</dbReference>
<dbReference type="RefSeq" id="WP_166161351.1">
    <property type="nucleotide sequence ID" value="NZ_CP049740.1"/>
</dbReference>
<accession>A0A6G7K8N4</accession>
<feature type="transmembrane region" description="Helical" evidence="9">
    <location>
        <begin position="129"/>
        <end position="152"/>
    </location>
</feature>
<feature type="transmembrane region" description="Helical" evidence="9">
    <location>
        <begin position="58"/>
        <end position="76"/>
    </location>
</feature>
<evidence type="ECO:0000256" key="4">
    <source>
        <dbReference type="ARBA" id="ARBA00022692"/>
    </source>
</evidence>
<dbReference type="InterPro" id="IPR027417">
    <property type="entry name" value="P-loop_NTPase"/>
</dbReference>
<dbReference type="PROSITE" id="PS50893">
    <property type="entry name" value="ABC_TRANSPORTER_2"/>
    <property type="match status" value="1"/>
</dbReference>
<dbReference type="PROSITE" id="PS50929">
    <property type="entry name" value="ABC_TM1F"/>
    <property type="match status" value="1"/>
</dbReference>
<keyword evidence="3" id="KW-1003">Cell membrane</keyword>
<sequence length="584" mass="65887">MSSTKWVTKYLTPYWFGWTWASLLTILTAFMNVISPYIGGVLVDRVINSGELNLLEPLLLLMIASTVVRMVLRYVFQLQFEQISQNVLYKIREELYVKLQELDFTFFNTTRVGDIMARMTGDTDAIRHAVAWAYFNILDNIVLFISALIFLAAFEWRLTLALLVVTPVIALLTVLLSREANQAFYHIRESFSRLNSMVEEHIGGNKVVKAFAREEFEIEKFNRRNEDFKKRNLASAKISATYLPIIETFAGFMNIIAIGLGGLFVLQGAMSIGNLVTFNGLIWMLNIPMRNVGNHVNDLQNFNASTYKIRQMLATEPQIPVSSQKTVDKLQGDVEFQHVSFAFSDDPDTKVLTDINFKLKAGQTLGVLGETGSGKSTLVNLISRFFDPTEGRVLLDGIDVKQMNVIDLRRNVAIVMQDVFLFSDTIRKNISYGTPGARFETVRRVAEVADADQFIERMPDRYETYLGERGSGLSGGQKQRLSLARGLIKDPSILILDDTTSAVDMETEVKIQEGLKKTSEQKTTIIIANRISSVKNADIILILSKGQIVERGNHEELLAKGGAYYQIYEEQLGQAEVEEERSDE</sequence>
<dbReference type="InterPro" id="IPR036640">
    <property type="entry name" value="ABC1_TM_sf"/>
</dbReference>
<evidence type="ECO:0000313" key="12">
    <source>
        <dbReference type="EMBL" id="QII81615.1"/>
    </source>
</evidence>
<dbReference type="PANTHER" id="PTHR43394">
    <property type="entry name" value="ATP-DEPENDENT PERMEASE MDL1, MITOCHONDRIAL"/>
    <property type="match status" value="1"/>
</dbReference>
<keyword evidence="4 9" id="KW-0812">Transmembrane</keyword>
<keyword evidence="6 12" id="KW-0067">ATP-binding</keyword>
<evidence type="ECO:0000256" key="1">
    <source>
        <dbReference type="ARBA" id="ARBA00004651"/>
    </source>
</evidence>
<dbReference type="GO" id="GO:0005524">
    <property type="term" value="F:ATP binding"/>
    <property type="evidence" value="ECO:0007669"/>
    <property type="project" value="UniProtKB-KW"/>
</dbReference>
<dbReference type="InterPro" id="IPR003439">
    <property type="entry name" value="ABC_transporter-like_ATP-bd"/>
</dbReference>
<proteinExistence type="predicted"/>
<evidence type="ECO:0000256" key="8">
    <source>
        <dbReference type="ARBA" id="ARBA00023136"/>
    </source>
</evidence>
<feature type="transmembrane region" description="Helical" evidence="9">
    <location>
        <begin position="264"/>
        <end position="285"/>
    </location>
</feature>
<reference evidence="12 13" key="1">
    <citation type="journal article" date="2017" name="Int. J. Syst. Evol. Microbiol.">
        <title>Jeotgalibaca porci sp. nov. and Jeotgalibaca arthritidis sp. nov., isolated from pigs, and emended description of the genus Jeotgalibaca.</title>
        <authorList>
            <person name="Zamora L."/>
            <person name="Perez-Sancho M."/>
            <person name="Dominguez L."/>
            <person name="Fernandez-Garayzabal J.F."/>
            <person name="Vela A.I."/>
        </authorList>
    </citation>
    <scope>NUCLEOTIDE SEQUENCE [LARGE SCALE GENOMIC DNA]</scope>
    <source>
        <strain evidence="12 13">CECT 9157</strain>
    </source>
</reference>
<comment type="subcellular location">
    <subcellularLocation>
        <location evidence="1">Cell membrane</location>
        <topology evidence="1">Multi-pass membrane protein</topology>
    </subcellularLocation>
</comment>
<dbReference type="SUPFAM" id="SSF90123">
    <property type="entry name" value="ABC transporter transmembrane region"/>
    <property type="match status" value="1"/>
</dbReference>
<name>A0A6G7K8N4_9LACT</name>
<dbReference type="Gene3D" id="1.20.1560.10">
    <property type="entry name" value="ABC transporter type 1, transmembrane domain"/>
    <property type="match status" value="1"/>
</dbReference>
<keyword evidence="8 9" id="KW-0472">Membrane</keyword>
<dbReference type="InterPro" id="IPR039421">
    <property type="entry name" value="Type_1_exporter"/>
</dbReference>
<dbReference type="FunFam" id="3.40.50.300:FF:000221">
    <property type="entry name" value="Multidrug ABC transporter ATP-binding protein"/>
    <property type="match status" value="1"/>
</dbReference>
<keyword evidence="2" id="KW-0813">Transport</keyword>
<dbReference type="GO" id="GO:0016887">
    <property type="term" value="F:ATP hydrolysis activity"/>
    <property type="evidence" value="ECO:0007669"/>
    <property type="project" value="InterPro"/>
</dbReference>
<feature type="transmembrane region" description="Helical" evidence="9">
    <location>
        <begin position="158"/>
        <end position="176"/>
    </location>
</feature>
<dbReference type="Proteomes" id="UP000501451">
    <property type="component" value="Chromosome"/>
</dbReference>
<evidence type="ECO:0000259" key="10">
    <source>
        <dbReference type="PROSITE" id="PS50893"/>
    </source>
</evidence>
<feature type="domain" description="ABC transmembrane type-1" evidence="11">
    <location>
        <begin position="20"/>
        <end position="301"/>
    </location>
</feature>
<dbReference type="KEGG" id="jar:G7057_03395"/>
<dbReference type="PROSITE" id="PS00211">
    <property type="entry name" value="ABC_TRANSPORTER_1"/>
    <property type="match status" value="1"/>
</dbReference>
<evidence type="ECO:0000256" key="9">
    <source>
        <dbReference type="SAM" id="Phobius"/>
    </source>
</evidence>
<evidence type="ECO:0000259" key="11">
    <source>
        <dbReference type="PROSITE" id="PS50929"/>
    </source>
</evidence>
<dbReference type="GO" id="GO:0015421">
    <property type="term" value="F:ABC-type oligopeptide transporter activity"/>
    <property type="evidence" value="ECO:0007669"/>
    <property type="project" value="TreeGrafter"/>
</dbReference>
<dbReference type="PANTHER" id="PTHR43394:SF1">
    <property type="entry name" value="ATP-BINDING CASSETTE SUB-FAMILY B MEMBER 10, MITOCHONDRIAL"/>
    <property type="match status" value="1"/>
</dbReference>
<dbReference type="SUPFAM" id="SSF52540">
    <property type="entry name" value="P-loop containing nucleoside triphosphate hydrolases"/>
    <property type="match status" value="1"/>
</dbReference>
<evidence type="ECO:0000256" key="5">
    <source>
        <dbReference type="ARBA" id="ARBA00022741"/>
    </source>
</evidence>
<dbReference type="AlphaFoldDB" id="A0A6G7K8N4"/>
<dbReference type="Pfam" id="PF00664">
    <property type="entry name" value="ABC_membrane"/>
    <property type="match status" value="1"/>
</dbReference>
<feature type="transmembrane region" description="Helical" evidence="9">
    <location>
        <begin position="239"/>
        <end position="258"/>
    </location>
</feature>
<dbReference type="Gene3D" id="3.40.50.300">
    <property type="entry name" value="P-loop containing nucleotide triphosphate hydrolases"/>
    <property type="match status" value="1"/>
</dbReference>
<keyword evidence="13" id="KW-1185">Reference proteome</keyword>
<feature type="domain" description="ABC transporter" evidence="10">
    <location>
        <begin position="334"/>
        <end position="570"/>
    </location>
</feature>
<dbReference type="CDD" id="cd18542">
    <property type="entry name" value="ABC_6TM_YknU_like"/>
    <property type="match status" value="1"/>
</dbReference>
<dbReference type="Pfam" id="PF00005">
    <property type="entry name" value="ABC_tran"/>
    <property type="match status" value="1"/>
</dbReference>
<dbReference type="SMART" id="SM00382">
    <property type="entry name" value="AAA"/>
    <property type="match status" value="1"/>
</dbReference>
<keyword evidence="7 9" id="KW-1133">Transmembrane helix</keyword>
<evidence type="ECO:0000256" key="6">
    <source>
        <dbReference type="ARBA" id="ARBA00022840"/>
    </source>
</evidence>
<feature type="transmembrane region" description="Helical" evidence="9">
    <location>
        <begin position="12"/>
        <end position="38"/>
    </location>
</feature>
<dbReference type="GO" id="GO:0005886">
    <property type="term" value="C:plasma membrane"/>
    <property type="evidence" value="ECO:0007669"/>
    <property type="project" value="UniProtKB-SubCell"/>
</dbReference>
<evidence type="ECO:0000256" key="7">
    <source>
        <dbReference type="ARBA" id="ARBA00022989"/>
    </source>
</evidence>
<evidence type="ECO:0000256" key="2">
    <source>
        <dbReference type="ARBA" id="ARBA00022448"/>
    </source>
</evidence>
<keyword evidence="5" id="KW-0547">Nucleotide-binding</keyword>
<dbReference type="InterPro" id="IPR017871">
    <property type="entry name" value="ABC_transporter-like_CS"/>
</dbReference>
<evidence type="ECO:0000256" key="3">
    <source>
        <dbReference type="ARBA" id="ARBA00022475"/>
    </source>
</evidence>
<gene>
    <name evidence="12" type="ORF">G7057_03395</name>
</gene>
<dbReference type="EMBL" id="CP049740">
    <property type="protein sequence ID" value="QII81615.1"/>
    <property type="molecule type" value="Genomic_DNA"/>
</dbReference>
<organism evidence="12 13">
    <name type="scientific">Jeotgalibaca arthritidis</name>
    <dbReference type="NCBI Taxonomy" id="1868794"/>
    <lineage>
        <taxon>Bacteria</taxon>
        <taxon>Bacillati</taxon>
        <taxon>Bacillota</taxon>
        <taxon>Bacilli</taxon>
        <taxon>Lactobacillales</taxon>
        <taxon>Carnobacteriaceae</taxon>
        <taxon>Jeotgalibaca</taxon>
    </lineage>
</organism>
<evidence type="ECO:0000313" key="13">
    <source>
        <dbReference type="Proteomes" id="UP000501451"/>
    </source>
</evidence>